<dbReference type="Gene3D" id="3.40.50.1390">
    <property type="entry name" value="Resolvase, N-terminal catalytic domain"/>
    <property type="match status" value="1"/>
</dbReference>
<accession>A0A149VUW3</accession>
<evidence type="ECO:0000256" key="1">
    <source>
        <dbReference type="ARBA" id="ARBA00022908"/>
    </source>
</evidence>
<dbReference type="InterPro" id="IPR006118">
    <property type="entry name" value="Recombinase_CS"/>
</dbReference>
<keyword evidence="1" id="KW-0229">DNA integration</keyword>
<keyword evidence="7" id="KW-1185">Reference proteome</keyword>
<evidence type="ECO:0000259" key="5">
    <source>
        <dbReference type="Pfam" id="PF00239"/>
    </source>
</evidence>
<dbReference type="InterPro" id="IPR006119">
    <property type="entry name" value="Resolv_N"/>
</dbReference>
<dbReference type="Proteomes" id="UP000075653">
    <property type="component" value="Unassembled WGS sequence"/>
</dbReference>
<dbReference type="InterPro" id="IPR036162">
    <property type="entry name" value="Resolvase-like_N_sf"/>
</dbReference>
<dbReference type="GO" id="GO:0000150">
    <property type="term" value="F:DNA strand exchange activity"/>
    <property type="evidence" value="ECO:0007669"/>
    <property type="project" value="InterPro"/>
</dbReference>
<sequence>MQIALYARVSTTRQADNDLSIPDQLRQLHEWAKARVIVESGVWEVLA</sequence>
<dbReference type="EMBL" id="LRRD01000174">
    <property type="protein sequence ID" value="KXW57012.1"/>
    <property type="molecule type" value="Genomic_DNA"/>
</dbReference>
<dbReference type="GO" id="GO:0003677">
    <property type="term" value="F:DNA binding"/>
    <property type="evidence" value="ECO:0007669"/>
    <property type="project" value="UniProtKB-KW"/>
</dbReference>
<feature type="active site" description="O-(5'-phospho-DNA)-serine intermediate" evidence="4">
    <location>
        <position position="10"/>
    </location>
</feature>
<keyword evidence="2" id="KW-0238">DNA-binding</keyword>
<evidence type="ECO:0000313" key="6">
    <source>
        <dbReference type="EMBL" id="KXW57012.1"/>
    </source>
</evidence>
<feature type="domain" description="Resolvase/invertase-type recombinase catalytic" evidence="5">
    <location>
        <begin position="3"/>
        <end position="38"/>
    </location>
</feature>
<organism evidence="6 7">
    <name type="scientific">Ferrovum myxofaciens</name>
    <dbReference type="NCBI Taxonomy" id="416213"/>
    <lineage>
        <taxon>Bacteria</taxon>
        <taxon>Pseudomonadati</taxon>
        <taxon>Pseudomonadota</taxon>
        <taxon>Betaproteobacteria</taxon>
        <taxon>Ferrovales</taxon>
        <taxon>Ferrovaceae</taxon>
        <taxon>Ferrovum</taxon>
    </lineage>
</organism>
<dbReference type="PROSITE" id="PS00397">
    <property type="entry name" value="RECOMBINASES_1"/>
    <property type="match status" value="1"/>
</dbReference>
<dbReference type="PATRIC" id="fig|1789004.3.peg.2641"/>
<gene>
    <name evidence="6" type="ORF">FEMY_24710</name>
</gene>
<dbReference type="Pfam" id="PF00239">
    <property type="entry name" value="Resolvase"/>
    <property type="match status" value="1"/>
</dbReference>
<keyword evidence="3" id="KW-0233">DNA recombination</keyword>
<name>A0A149VUW3_9PROT</name>
<reference evidence="6 7" key="1">
    <citation type="submission" date="2016-01" db="EMBL/GenBank/DDBJ databases">
        <title>Genome sequence of the acidophilic iron oxidising Ferrovum strain Z-31.</title>
        <authorList>
            <person name="Poehlein A."/>
            <person name="Ullrich S.R."/>
            <person name="Schloemann M."/>
            <person name="Muehling M."/>
            <person name="Daniel R."/>
        </authorList>
    </citation>
    <scope>NUCLEOTIDE SEQUENCE [LARGE SCALE GENOMIC DNA]</scope>
    <source>
        <strain evidence="6 7">Z-31</strain>
    </source>
</reference>
<evidence type="ECO:0000256" key="2">
    <source>
        <dbReference type="ARBA" id="ARBA00023125"/>
    </source>
</evidence>
<comment type="caution">
    <text evidence="6">The sequence shown here is derived from an EMBL/GenBank/DDBJ whole genome shotgun (WGS) entry which is preliminary data.</text>
</comment>
<evidence type="ECO:0000256" key="4">
    <source>
        <dbReference type="PROSITE-ProRule" id="PRU10137"/>
    </source>
</evidence>
<proteinExistence type="predicted"/>
<dbReference type="RefSeq" id="WP_156472780.1">
    <property type="nucleotide sequence ID" value="NZ_LRRD01000174.1"/>
</dbReference>
<evidence type="ECO:0000313" key="7">
    <source>
        <dbReference type="Proteomes" id="UP000075653"/>
    </source>
</evidence>
<dbReference type="AlphaFoldDB" id="A0A149VUW3"/>
<protein>
    <recommendedName>
        <fullName evidence="5">Resolvase/invertase-type recombinase catalytic domain-containing protein</fullName>
    </recommendedName>
</protein>
<evidence type="ECO:0000256" key="3">
    <source>
        <dbReference type="ARBA" id="ARBA00023172"/>
    </source>
</evidence>
<dbReference type="GO" id="GO:0015074">
    <property type="term" value="P:DNA integration"/>
    <property type="evidence" value="ECO:0007669"/>
    <property type="project" value="UniProtKB-KW"/>
</dbReference>